<evidence type="ECO:0000313" key="2">
    <source>
        <dbReference type="EMBL" id="CEM21774.1"/>
    </source>
</evidence>
<dbReference type="InParanoid" id="A0A0G4G131"/>
<dbReference type="EMBL" id="CDMY01000542">
    <property type="protein sequence ID" value="CEM21774.1"/>
    <property type="molecule type" value="Genomic_DNA"/>
</dbReference>
<feature type="compositionally biased region" description="Low complexity" evidence="1">
    <location>
        <begin position="217"/>
        <end position="229"/>
    </location>
</feature>
<dbReference type="Proteomes" id="UP000041254">
    <property type="component" value="Unassembled WGS sequence"/>
</dbReference>
<dbReference type="VEuPathDB" id="CryptoDB:Vbra_16722"/>
<feature type="region of interest" description="Disordered" evidence="1">
    <location>
        <begin position="208"/>
        <end position="289"/>
    </location>
</feature>
<name>A0A0G4G131_VITBC</name>
<protein>
    <submittedName>
        <fullName evidence="2">Uncharacterized protein</fullName>
    </submittedName>
</protein>
<proteinExistence type="predicted"/>
<feature type="compositionally biased region" description="Basic and acidic residues" evidence="1">
    <location>
        <begin position="266"/>
        <end position="282"/>
    </location>
</feature>
<sequence>MSCAFALRFCSSFRVKDLSTYNAALALTAMSVKKRFLLCWDPEGKQPVRRRADSSPVEFKLTIEEHDDYDDVLVKALECVRLPAGSGEPWRHLSSPLQVNLPQWGDANKNAPFLEVFDGRGDSSKDAIAVIIPPLPASATPPPTLPRGEKMGEAKGSVAGLLDEGLDWYKTHRKEVGKLLRSRTASWEGPTLHSGLAACFRRLPLPILQTPSGRQQPSSAHPSSISPSHSSHDETICGAPSGSSTHGIGTRRRRRLASQSELRSQSTDKQEQREGERDERMPLLHSHPH</sequence>
<evidence type="ECO:0000256" key="1">
    <source>
        <dbReference type="SAM" id="MobiDB-lite"/>
    </source>
</evidence>
<dbReference type="AlphaFoldDB" id="A0A0G4G131"/>
<reference evidence="2 3" key="1">
    <citation type="submission" date="2014-11" db="EMBL/GenBank/DDBJ databases">
        <authorList>
            <person name="Zhu J."/>
            <person name="Qi W."/>
            <person name="Song R."/>
        </authorList>
    </citation>
    <scope>NUCLEOTIDE SEQUENCE [LARGE SCALE GENOMIC DNA]</scope>
</reference>
<evidence type="ECO:0000313" key="3">
    <source>
        <dbReference type="Proteomes" id="UP000041254"/>
    </source>
</evidence>
<keyword evidence="3" id="KW-1185">Reference proteome</keyword>
<gene>
    <name evidence="2" type="ORF">Vbra_16722</name>
</gene>
<organism evidence="2 3">
    <name type="scientific">Vitrella brassicaformis (strain CCMP3155)</name>
    <dbReference type="NCBI Taxonomy" id="1169540"/>
    <lineage>
        <taxon>Eukaryota</taxon>
        <taxon>Sar</taxon>
        <taxon>Alveolata</taxon>
        <taxon>Colpodellida</taxon>
        <taxon>Vitrellaceae</taxon>
        <taxon>Vitrella</taxon>
    </lineage>
</organism>
<accession>A0A0G4G131</accession>